<protein>
    <submittedName>
        <fullName evidence="1">Uncharacterized protein</fullName>
    </submittedName>
</protein>
<sequence length="143" mass="14437">MPELPRAVVVSAVAGRMRLRLPAHKDDAAFFSRLAQQTLMLPGVTGTAGNPLTAGLLVRFRGAPEAVLAAAVRDKLFRAAPPASHPAVSAAAKSLAPVGAAAFGLLAALQASRGALLPPAATLLWYAGSLLRGGGVPDTDPDG</sequence>
<gene>
    <name evidence="1" type="ORF">KPL78_10770</name>
</gene>
<dbReference type="RefSeq" id="WP_219762933.1">
    <property type="nucleotide sequence ID" value="NZ_JAHYBZ010000003.1"/>
</dbReference>
<accession>A0ABS7A841</accession>
<organism evidence="1 2">
    <name type="scientific">Roseomonas alba</name>
    <dbReference type="NCBI Taxonomy" id="2846776"/>
    <lineage>
        <taxon>Bacteria</taxon>
        <taxon>Pseudomonadati</taxon>
        <taxon>Pseudomonadota</taxon>
        <taxon>Alphaproteobacteria</taxon>
        <taxon>Acetobacterales</taxon>
        <taxon>Roseomonadaceae</taxon>
        <taxon>Roseomonas</taxon>
    </lineage>
</organism>
<comment type="caution">
    <text evidence="1">The sequence shown here is derived from an EMBL/GenBank/DDBJ whole genome shotgun (WGS) entry which is preliminary data.</text>
</comment>
<dbReference type="EMBL" id="JAHYBZ010000003">
    <property type="protein sequence ID" value="MBW6398333.1"/>
    <property type="molecule type" value="Genomic_DNA"/>
</dbReference>
<name>A0ABS7A841_9PROT</name>
<evidence type="ECO:0000313" key="1">
    <source>
        <dbReference type="EMBL" id="MBW6398333.1"/>
    </source>
</evidence>
<dbReference type="Proteomes" id="UP001196565">
    <property type="component" value="Unassembled WGS sequence"/>
</dbReference>
<reference evidence="1 2" key="1">
    <citation type="submission" date="2021-07" db="EMBL/GenBank/DDBJ databases">
        <authorList>
            <person name="So Y."/>
        </authorList>
    </citation>
    <scope>NUCLEOTIDE SEQUENCE [LARGE SCALE GENOMIC DNA]</scope>
    <source>
        <strain evidence="1 2">HJA6</strain>
    </source>
</reference>
<proteinExistence type="predicted"/>
<evidence type="ECO:0000313" key="2">
    <source>
        <dbReference type="Proteomes" id="UP001196565"/>
    </source>
</evidence>
<keyword evidence="2" id="KW-1185">Reference proteome</keyword>